<protein>
    <recommendedName>
        <fullName evidence="3">Succinate dehydrogenase subunit 6, mitochondrial</fullName>
    </recommendedName>
</protein>
<dbReference type="Proteomes" id="UP000639772">
    <property type="component" value="Chromosome 1"/>
</dbReference>
<comment type="caution">
    <text evidence="1">The sequence shown here is derived from an EMBL/GenBank/DDBJ whole genome shotgun (WGS) entry which is preliminary data.</text>
</comment>
<dbReference type="OrthoDB" id="2012862at2759"/>
<reference evidence="1 2" key="1">
    <citation type="journal article" date="2020" name="Nat. Food">
        <title>A phased Vanilla planifolia genome enables genetic improvement of flavour and production.</title>
        <authorList>
            <person name="Hasing T."/>
            <person name="Tang H."/>
            <person name="Brym M."/>
            <person name="Khazi F."/>
            <person name="Huang T."/>
            <person name="Chambers A.H."/>
        </authorList>
    </citation>
    <scope>NUCLEOTIDE SEQUENCE [LARGE SCALE GENOMIC DNA]</scope>
    <source>
        <tissue evidence="1">Leaf</tissue>
    </source>
</reference>
<sequence length="149" mass="16738">MAASPNPLGFLWKHVEDVKEHWKKNFAFVDYYKKTLGWEKPLPKWTDADVEEFISSDPVYGPQLKAIQESRKYVAFGATLGAAQLGGISLKYSKSPHGFLLATGFGALCGGVLGAEVADHVKKLYKVDKQGVNLRFLYWWEDKTRGNLD</sequence>
<accession>A0A835S024</accession>
<evidence type="ECO:0000313" key="1">
    <source>
        <dbReference type="EMBL" id="KAG0501755.1"/>
    </source>
</evidence>
<evidence type="ECO:0000313" key="2">
    <source>
        <dbReference type="Proteomes" id="UP000639772"/>
    </source>
</evidence>
<dbReference type="EMBL" id="JADCNM010000001">
    <property type="protein sequence ID" value="KAG0501755.1"/>
    <property type="molecule type" value="Genomic_DNA"/>
</dbReference>
<organism evidence="1 2">
    <name type="scientific">Vanilla planifolia</name>
    <name type="common">Vanilla</name>
    <dbReference type="NCBI Taxonomy" id="51239"/>
    <lineage>
        <taxon>Eukaryota</taxon>
        <taxon>Viridiplantae</taxon>
        <taxon>Streptophyta</taxon>
        <taxon>Embryophyta</taxon>
        <taxon>Tracheophyta</taxon>
        <taxon>Spermatophyta</taxon>
        <taxon>Magnoliopsida</taxon>
        <taxon>Liliopsida</taxon>
        <taxon>Asparagales</taxon>
        <taxon>Orchidaceae</taxon>
        <taxon>Vanilloideae</taxon>
        <taxon>Vanilleae</taxon>
        <taxon>Vanilla</taxon>
    </lineage>
</organism>
<gene>
    <name evidence="1" type="ORF">HPP92_001827</name>
</gene>
<dbReference type="PANTHER" id="PTHR36708">
    <property type="entry name" value="SUCCINATE DEHYDROGENASE SUBUNIT 6, MITOCHONDRIAL"/>
    <property type="match status" value="1"/>
</dbReference>
<dbReference type="AlphaFoldDB" id="A0A835S024"/>
<dbReference type="GO" id="GO:0045273">
    <property type="term" value="C:respiratory chain complex II (succinate dehydrogenase)"/>
    <property type="evidence" value="ECO:0007669"/>
    <property type="project" value="InterPro"/>
</dbReference>
<name>A0A835S024_VANPL</name>
<dbReference type="PANTHER" id="PTHR36708:SF1">
    <property type="entry name" value="SUCCINATE DEHYDROGENASE SUBUNIT 6, MITOCHONDRIAL"/>
    <property type="match status" value="1"/>
</dbReference>
<proteinExistence type="predicted"/>
<dbReference type="InterPro" id="IPR034574">
    <property type="entry name" value="SDH6"/>
</dbReference>
<evidence type="ECO:0008006" key="3">
    <source>
        <dbReference type="Google" id="ProtNLM"/>
    </source>
</evidence>